<keyword evidence="3" id="KW-1185">Reference proteome</keyword>
<evidence type="ECO:0000313" key="3">
    <source>
        <dbReference type="Proteomes" id="UP001165306"/>
    </source>
</evidence>
<reference evidence="2" key="1">
    <citation type="submission" date="2022-06" db="EMBL/GenBank/DDBJ databases">
        <title>CFH 74404 Thermomicrobiaceae sp.</title>
        <authorList>
            <person name="Ming H."/>
            <person name="Li W.-J."/>
            <person name="Zhao Z."/>
        </authorList>
    </citation>
    <scope>NUCLEOTIDE SEQUENCE</scope>
    <source>
        <strain evidence="2">CFH 74404</strain>
    </source>
</reference>
<dbReference type="AlphaFoldDB" id="A0AA42BA09"/>
<dbReference type="PANTHER" id="PTHR47802:SF1">
    <property type="entry name" value="GLYOXALASE FAMILY PROTEIN, EXPRESSED"/>
    <property type="match status" value="1"/>
</dbReference>
<sequence length="161" mass="18434">MPAISLNHVSVSARNLEESVRFYEELFGMERIPTPNFGFPVQWLRVGSLQLHIFERPGDAPTYHHLGLTVDDFEAVYHKAKVLGIHDYTTFGHHLYELPNQNVQMYLRDPAGNLVEVDWPDVTTLSPDILADMKKLADRYPQGEDNQRATLFLDRQAGRVS</sequence>
<dbReference type="Gene3D" id="3.10.180.10">
    <property type="entry name" value="2,3-Dihydroxybiphenyl 1,2-Dioxygenase, domain 1"/>
    <property type="match status" value="1"/>
</dbReference>
<feature type="domain" description="VOC" evidence="1">
    <location>
        <begin position="5"/>
        <end position="120"/>
    </location>
</feature>
<comment type="caution">
    <text evidence="2">The sequence shown here is derived from an EMBL/GenBank/DDBJ whole genome shotgun (WGS) entry which is preliminary data.</text>
</comment>
<dbReference type="InterPro" id="IPR004360">
    <property type="entry name" value="Glyas_Fos-R_dOase_dom"/>
</dbReference>
<gene>
    <name evidence="2" type="ORF">NET02_09070</name>
</gene>
<protein>
    <submittedName>
        <fullName evidence="2">VOC family protein</fullName>
    </submittedName>
</protein>
<evidence type="ECO:0000313" key="2">
    <source>
        <dbReference type="EMBL" id="MCM8749296.1"/>
    </source>
</evidence>
<dbReference type="EMBL" id="JAMSLR010000005">
    <property type="protein sequence ID" value="MCM8749296.1"/>
    <property type="molecule type" value="Genomic_DNA"/>
</dbReference>
<dbReference type="SUPFAM" id="SSF54593">
    <property type="entry name" value="Glyoxalase/Bleomycin resistance protein/Dihydroxybiphenyl dioxygenase"/>
    <property type="match status" value="1"/>
</dbReference>
<name>A0AA42BA09_9BACT</name>
<proteinExistence type="predicted"/>
<dbReference type="PROSITE" id="PS51819">
    <property type="entry name" value="VOC"/>
    <property type="match status" value="1"/>
</dbReference>
<organism evidence="2 3">
    <name type="scientific">Thermalbibacter longus</name>
    <dbReference type="NCBI Taxonomy" id="2951981"/>
    <lineage>
        <taxon>Bacteria</taxon>
        <taxon>Pseudomonadati</taxon>
        <taxon>Thermomicrobiota</taxon>
        <taxon>Thermomicrobia</taxon>
        <taxon>Thermomicrobiales</taxon>
        <taxon>Thermomicrobiaceae</taxon>
        <taxon>Thermalbibacter</taxon>
    </lineage>
</organism>
<dbReference type="InterPro" id="IPR037523">
    <property type="entry name" value="VOC_core"/>
</dbReference>
<dbReference type="Proteomes" id="UP001165306">
    <property type="component" value="Unassembled WGS sequence"/>
</dbReference>
<dbReference type="Pfam" id="PF00903">
    <property type="entry name" value="Glyoxalase"/>
    <property type="match status" value="1"/>
</dbReference>
<accession>A0AA42BA09</accession>
<dbReference type="PANTHER" id="PTHR47802">
    <property type="entry name" value="GLYOXALASE FAMILY PROTEIN, EXPRESSED"/>
    <property type="match status" value="1"/>
</dbReference>
<evidence type="ECO:0000259" key="1">
    <source>
        <dbReference type="PROSITE" id="PS51819"/>
    </source>
</evidence>
<dbReference type="RefSeq" id="WP_284057076.1">
    <property type="nucleotide sequence ID" value="NZ_JAMSLR010000005.1"/>
</dbReference>
<dbReference type="InterPro" id="IPR029068">
    <property type="entry name" value="Glyas_Bleomycin-R_OHBP_Dase"/>
</dbReference>